<dbReference type="EMBL" id="HACG01026579">
    <property type="protein sequence ID" value="CEK73444.1"/>
    <property type="molecule type" value="Transcribed_RNA"/>
</dbReference>
<reference evidence="1" key="1">
    <citation type="submission" date="2014-12" db="EMBL/GenBank/DDBJ databases">
        <title>Insight into the proteome of Arion vulgaris.</title>
        <authorList>
            <person name="Aradska J."/>
            <person name="Bulat T."/>
            <person name="Smidak R."/>
            <person name="Sarate P."/>
            <person name="Gangsoo J."/>
            <person name="Sialana F."/>
            <person name="Bilban M."/>
            <person name="Lubec G."/>
        </authorList>
    </citation>
    <scope>NUCLEOTIDE SEQUENCE</scope>
    <source>
        <tissue evidence="1">Skin</tissue>
    </source>
</reference>
<name>A0A0B6ZXX2_9EUPU</name>
<feature type="non-terminal residue" evidence="1">
    <location>
        <position position="1"/>
    </location>
</feature>
<evidence type="ECO:0000313" key="1">
    <source>
        <dbReference type="EMBL" id="CEK73444.1"/>
    </source>
</evidence>
<protein>
    <submittedName>
        <fullName evidence="1">Uncharacterized protein</fullName>
    </submittedName>
</protein>
<gene>
    <name evidence="1" type="primary">ORF86782</name>
</gene>
<organism evidence="1">
    <name type="scientific">Arion vulgaris</name>
    <dbReference type="NCBI Taxonomy" id="1028688"/>
    <lineage>
        <taxon>Eukaryota</taxon>
        <taxon>Metazoa</taxon>
        <taxon>Spiralia</taxon>
        <taxon>Lophotrochozoa</taxon>
        <taxon>Mollusca</taxon>
        <taxon>Gastropoda</taxon>
        <taxon>Heterobranchia</taxon>
        <taxon>Euthyneura</taxon>
        <taxon>Panpulmonata</taxon>
        <taxon>Eupulmonata</taxon>
        <taxon>Stylommatophora</taxon>
        <taxon>Helicina</taxon>
        <taxon>Arionoidea</taxon>
        <taxon>Arionidae</taxon>
        <taxon>Arion</taxon>
    </lineage>
</organism>
<proteinExistence type="predicted"/>
<accession>A0A0B6ZXX2</accession>
<sequence>ATCHRNKDVMQPVTREYRCNTTCHGNTDVMQHVTKEYRCNTTCHKGIQTTGLVEKLI</sequence>
<dbReference type="AlphaFoldDB" id="A0A0B6ZXX2"/>